<proteinExistence type="predicted"/>
<organism evidence="3 4">
    <name type="scientific">Diaporthe australafricana</name>
    <dbReference type="NCBI Taxonomy" id="127596"/>
    <lineage>
        <taxon>Eukaryota</taxon>
        <taxon>Fungi</taxon>
        <taxon>Dikarya</taxon>
        <taxon>Ascomycota</taxon>
        <taxon>Pezizomycotina</taxon>
        <taxon>Sordariomycetes</taxon>
        <taxon>Sordariomycetidae</taxon>
        <taxon>Diaporthales</taxon>
        <taxon>Diaporthaceae</taxon>
        <taxon>Diaporthe</taxon>
    </lineage>
</organism>
<evidence type="ECO:0000259" key="2">
    <source>
        <dbReference type="Pfam" id="PF25485"/>
    </source>
</evidence>
<protein>
    <recommendedName>
        <fullName evidence="2">DUF7908 domain-containing protein</fullName>
    </recommendedName>
</protein>
<gene>
    <name evidence="3" type="ORF">Daus18300_000180</name>
</gene>
<feature type="signal peptide" evidence="1">
    <location>
        <begin position="1"/>
        <end position="21"/>
    </location>
</feature>
<feature type="chain" id="PRO_5047406029" description="DUF7908 domain-containing protein" evidence="1">
    <location>
        <begin position="22"/>
        <end position="351"/>
    </location>
</feature>
<keyword evidence="1" id="KW-0732">Signal</keyword>
<comment type="caution">
    <text evidence="3">The sequence shown here is derived from an EMBL/GenBank/DDBJ whole genome shotgun (WGS) entry which is preliminary data.</text>
</comment>
<dbReference type="Pfam" id="PF25485">
    <property type="entry name" value="DUF7908"/>
    <property type="match status" value="1"/>
</dbReference>
<name>A0ABR3Y6Z3_9PEZI</name>
<feature type="domain" description="DUF7908" evidence="2">
    <location>
        <begin position="133"/>
        <end position="237"/>
    </location>
</feature>
<evidence type="ECO:0000313" key="3">
    <source>
        <dbReference type="EMBL" id="KAL1884071.1"/>
    </source>
</evidence>
<dbReference type="InterPro" id="IPR057230">
    <property type="entry name" value="DUF7908"/>
</dbReference>
<accession>A0ABR3Y6Z3</accession>
<reference evidence="3 4" key="1">
    <citation type="journal article" date="2024" name="IMA Fungus">
        <title>IMA Genome - F19 : A genome assembly and annotation guide to empower mycologists, including annotated draft genome sequences of Ceratocystis pirilliformis, Diaporthe australafricana, Fusarium ophioides, Paecilomyces lecythidis, and Sporothrix stenoceras.</title>
        <authorList>
            <person name="Aylward J."/>
            <person name="Wilson A.M."/>
            <person name="Visagie C.M."/>
            <person name="Spraker J."/>
            <person name="Barnes I."/>
            <person name="Buitendag C."/>
            <person name="Ceriani C."/>
            <person name="Del Mar Angel L."/>
            <person name="du Plessis D."/>
            <person name="Fuchs T."/>
            <person name="Gasser K."/>
            <person name="Kramer D."/>
            <person name="Li W."/>
            <person name="Munsamy K."/>
            <person name="Piso A."/>
            <person name="Price J.L."/>
            <person name="Sonnekus B."/>
            <person name="Thomas C."/>
            <person name="van der Nest A."/>
            <person name="van Dijk A."/>
            <person name="van Heerden A."/>
            <person name="van Vuuren N."/>
            <person name="Yilmaz N."/>
            <person name="Duong T.A."/>
            <person name="van der Merwe N.A."/>
            <person name="Wingfield M.J."/>
            <person name="Wingfield B.D."/>
        </authorList>
    </citation>
    <scope>NUCLEOTIDE SEQUENCE [LARGE SCALE GENOMIC DNA]</scope>
    <source>
        <strain evidence="3 4">CMW 18300</strain>
    </source>
</reference>
<dbReference type="EMBL" id="JAWRVE010000001">
    <property type="protein sequence ID" value="KAL1884071.1"/>
    <property type="molecule type" value="Genomic_DNA"/>
</dbReference>
<sequence length="351" mass="38069">MTANVLIALFSALAGPALVSGNHLAAVKHDLLAMANPEPASWCFTYYSCYLAAQETPQLPYPLPGGVVTTITSIVSVPTLVPIFPTPLLTTSLSGLPSSPSPTTPGPLPTVLPGPVDIIIAIIPRVTGPFLEKRTLAKRDIGGFISDVGSPNPKDCTSATTFRLDSGQLGVTARPGFSIYADVGVSFNEFRSREVVNAGAGVVTTTFAQGFDSILSFSNASFAGGEAGFCQVAATGQVPSSRFNLDHKRRNIFELAFLIRGAANHSGSRIIWELLCHKRSSFGFVYFPVKLSRIYHWSHRIYVFGALSLFVVGARPRTRALLAFVIVDIEHRLHRVYRLHPVYFLIVYRLY</sequence>
<dbReference type="Proteomes" id="UP001583177">
    <property type="component" value="Unassembled WGS sequence"/>
</dbReference>
<keyword evidence="4" id="KW-1185">Reference proteome</keyword>
<evidence type="ECO:0000256" key="1">
    <source>
        <dbReference type="SAM" id="SignalP"/>
    </source>
</evidence>
<evidence type="ECO:0000313" key="4">
    <source>
        <dbReference type="Proteomes" id="UP001583177"/>
    </source>
</evidence>